<keyword evidence="3" id="KW-1185">Reference proteome</keyword>
<evidence type="ECO:0000313" key="2">
    <source>
        <dbReference type="EMBL" id="SMO86303.1"/>
    </source>
</evidence>
<dbReference type="AlphaFoldDB" id="A0A521EQT2"/>
<accession>A0A521EQT2</accession>
<evidence type="ECO:0008006" key="4">
    <source>
        <dbReference type="Google" id="ProtNLM"/>
    </source>
</evidence>
<dbReference type="EMBL" id="FXTI01000010">
    <property type="protein sequence ID" value="SMO86303.1"/>
    <property type="molecule type" value="Genomic_DNA"/>
</dbReference>
<evidence type="ECO:0000313" key="3">
    <source>
        <dbReference type="Proteomes" id="UP000315636"/>
    </source>
</evidence>
<feature type="region of interest" description="Disordered" evidence="1">
    <location>
        <begin position="91"/>
        <end position="118"/>
    </location>
</feature>
<protein>
    <recommendedName>
        <fullName evidence="4">Helix-turn-helix domain-containing protein</fullName>
    </recommendedName>
</protein>
<evidence type="ECO:0000256" key="1">
    <source>
        <dbReference type="SAM" id="MobiDB-lite"/>
    </source>
</evidence>
<reference evidence="2 3" key="1">
    <citation type="submission" date="2017-05" db="EMBL/GenBank/DDBJ databases">
        <authorList>
            <person name="Varghese N."/>
            <person name="Submissions S."/>
        </authorList>
    </citation>
    <scope>NUCLEOTIDE SEQUENCE [LARGE SCALE GENOMIC DNA]</scope>
    <source>
        <strain evidence="2 3">DSM 45474</strain>
    </source>
</reference>
<dbReference type="RefSeq" id="WP_142506342.1">
    <property type="nucleotide sequence ID" value="NZ_FXTI01000010.1"/>
</dbReference>
<name>A0A521EQT2_9BACL</name>
<sequence>MLFPYETKDCEGVTHKKRCYTLDEAADQLQIPVESLQDWILNEKLQGIEQDGTYWINHEELLQAQCCLTEESKNRNGSDYKKEIVLPTKRWETTSQSEEQKHTGLKNPLALPDPGPQQTQHKWKSAFEKAIAQLRKMKKPFSYLRLQKWFNHFFQMIDQKKRQDIRKEKQHRQVSVKLGFMTGKNELFCDFCEINDRFFAGAIFADIYVEGTLKWMMCPNCLSYCRQQANGSMEQNIRARFHQLAVRLEREAQRARKLSTSETFQVPALHEWDAWETASIAMQEAAASYCEDSSEPPLDPSSFEDFRG</sequence>
<organism evidence="2 3">
    <name type="scientific">Melghirimyces algeriensis</name>
    <dbReference type="NCBI Taxonomy" id="910412"/>
    <lineage>
        <taxon>Bacteria</taxon>
        <taxon>Bacillati</taxon>
        <taxon>Bacillota</taxon>
        <taxon>Bacilli</taxon>
        <taxon>Bacillales</taxon>
        <taxon>Thermoactinomycetaceae</taxon>
        <taxon>Melghirimyces</taxon>
    </lineage>
</organism>
<feature type="compositionally biased region" description="Basic and acidic residues" evidence="1">
    <location>
        <begin position="91"/>
        <end position="102"/>
    </location>
</feature>
<gene>
    <name evidence="2" type="ORF">SAMN06264849_11058</name>
</gene>
<dbReference type="OrthoDB" id="2987318at2"/>
<proteinExistence type="predicted"/>
<dbReference type="Proteomes" id="UP000315636">
    <property type="component" value="Unassembled WGS sequence"/>
</dbReference>